<keyword evidence="3" id="KW-1185">Reference proteome</keyword>
<dbReference type="CDD" id="cd01038">
    <property type="entry name" value="Endonuclease_DUF559"/>
    <property type="match status" value="1"/>
</dbReference>
<protein>
    <submittedName>
        <fullName evidence="2">DUF559 domain-containing protein</fullName>
    </submittedName>
</protein>
<accession>A0ABU9T363</accession>
<evidence type="ECO:0000313" key="2">
    <source>
        <dbReference type="EMBL" id="MEM5500569.1"/>
    </source>
</evidence>
<proteinExistence type="predicted"/>
<dbReference type="InterPro" id="IPR011335">
    <property type="entry name" value="Restrct_endonuc-II-like"/>
</dbReference>
<dbReference type="EMBL" id="JBBMQO010000002">
    <property type="protein sequence ID" value="MEM5500569.1"/>
    <property type="molecule type" value="Genomic_DNA"/>
</dbReference>
<dbReference type="SUPFAM" id="SSF52980">
    <property type="entry name" value="Restriction endonuclease-like"/>
    <property type="match status" value="1"/>
</dbReference>
<dbReference type="RefSeq" id="WP_342846842.1">
    <property type="nucleotide sequence ID" value="NZ_JBBMQO010000002.1"/>
</dbReference>
<dbReference type="Proteomes" id="UP001477870">
    <property type="component" value="Unassembled WGS sequence"/>
</dbReference>
<dbReference type="Gene3D" id="3.40.960.10">
    <property type="entry name" value="VSR Endonuclease"/>
    <property type="match status" value="1"/>
</dbReference>
<sequence>MRQNVPDQHRQFAKDMRTASTRAENMLWQALRGKKLESMKFKRQVPVDNYILDFVCFSEKLIIEVDGAQHSGNDKDKRRDAHFEALGFRILRFWNNEVERNLDGVCQHILTARDERI</sequence>
<comment type="caution">
    <text evidence="2">The sequence shown here is derived from an EMBL/GenBank/DDBJ whole genome shotgun (WGS) entry which is preliminary data.</text>
</comment>
<dbReference type="PANTHER" id="PTHR38590">
    <property type="entry name" value="BLL0828 PROTEIN"/>
    <property type="match status" value="1"/>
</dbReference>
<feature type="domain" description="DUF559" evidence="1">
    <location>
        <begin position="8"/>
        <end position="112"/>
    </location>
</feature>
<evidence type="ECO:0000259" key="1">
    <source>
        <dbReference type="Pfam" id="PF04480"/>
    </source>
</evidence>
<name>A0ABU9T363_9HYPH</name>
<dbReference type="InterPro" id="IPR047216">
    <property type="entry name" value="Endonuclease_DUF559_bact"/>
</dbReference>
<dbReference type="PANTHER" id="PTHR38590:SF1">
    <property type="entry name" value="BLL0828 PROTEIN"/>
    <property type="match status" value="1"/>
</dbReference>
<dbReference type="InterPro" id="IPR007569">
    <property type="entry name" value="DUF559"/>
</dbReference>
<dbReference type="Pfam" id="PF04480">
    <property type="entry name" value="DUF559"/>
    <property type="match status" value="1"/>
</dbReference>
<gene>
    <name evidence="2" type="ORF">WNY59_03095</name>
</gene>
<organism evidence="2 3">
    <name type="scientific">Ahrensia kielensis</name>
    <dbReference type="NCBI Taxonomy" id="76980"/>
    <lineage>
        <taxon>Bacteria</taxon>
        <taxon>Pseudomonadati</taxon>
        <taxon>Pseudomonadota</taxon>
        <taxon>Alphaproteobacteria</taxon>
        <taxon>Hyphomicrobiales</taxon>
        <taxon>Ahrensiaceae</taxon>
        <taxon>Ahrensia</taxon>
    </lineage>
</organism>
<evidence type="ECO:0000313" key="3">
    <source>
        <dbReference type="Proteomes" id="UP001477870"/>
    </source>
</evidence>
<reference evidence="2 3" key="1">
    <citation type="submission" date="2024-03" db="EMBL/GenBank/DDBJ databases">
        <title>Community enrichment and isolation of bacterial strains for fucoidan degradation.</title>
        <authorList>
            <person name="Sichert A."/>
        </authorList>
    </citation>
    <scope>NUCLEOTIDE SEQUENCE [LARGE SCALE GENOMIC DNA]</scope>
    <source>
        <strain evidence="2 3">AS62</strain>
    </source>
</reference>